<evidence type="ECO:0000313" key="10">
    <source>
        <dbReference type="Proteomes" id="UP001200145"/>
    </source>
</evidence>
<dbReference type="SUPFAM" id="SSF56752">
    <property type="entry name" value="D-aminoacid aminotransferase-like PLP-dependent enzymes"/>
    <property type="match status" value="1"/>
</dbReference>
<keyword evidence="10" id="KW-1185">Reference proteome</keyword>
<dbReference type="PANTHER" id="PTHR42743:SF11">
    <property type="entry name" value="AMINODEOXYCHORISMATE LYASE"/>
    <property type="match status" value="1"/>
</dbReference>
<evidence type="ECO:0000256" key="5">
    <source>
        <dbReference type="ARBA" id="ARBA00013053"/>
    </source>
</evidence>
<evidence type="ECO:0000313" key="9">
    <source>
        <dbReference type="EMBL" id="MCF1714949.1"/>
    </source>
</evidence>
<gene>
    <name evidence="9" type="ORF">L0U88_09955</name>
</gene>
<dbReference type="InterPro" id="IPR043131">
    <property type="entry name" value="BCAT-like_N"/>
</dbReference>
<dbReference type="Gene3D" id="3.30.470.10">
    <property type="match status" value="1"/>
</dbReference>
<dbReference type="InterPro" id="IPR050571">
    <property type="entry name" value="Class-IV_PLP-Dep_Aminotrnsfr"/>
</dbReference>
<dbReference type="EMBL" id="JAKEVY010000002">
    <property type="protein sequence ID" value="MCF1714949.1"/>
    <property type="molecule type" value="Genomic_DNA"/>
</dbReference>
<comment type="caution">
    <text evidence="9">The sequence shown here is derived from an EMBL/GenBank/DDBJ whole genome shotgun (WGS) entry which is preliminary data.</text>
</comment>
<comment type="catalytic activity">
    <reaction evidence="7">
        <text>L-isoleucine + 2-oxoglutarate = (S)-3-methyl-2-oxopentanoate + L-glutamate</text>
        <dbReference type="Rhea" id="RHEA:24801"/>
        <dbReference type="ChEBI" id="CHEBI:16810"/>
        <dbReference type="ChEBI" id="CHEBI:29985"/>
        <dbReference type="ChEBI" id="CHEBI:35146"/>
        <dbReference type="ChEBI" id="CHEBI:58045"/>
        <dbReference type="EC" id="2.6.1.42"/>
    </reaction>
</comment>
<evidence type="ECO:0000256" key="6">
    <source>
        <dbReference type="ARBA" id="ARBA00048212"/>
    </source>
</evidence>
<dbReference type="InterPro" id="IPR001544">
    <property type="entry name" value="Aminotrans_IV"/>
</dbReference>
<comment type="catalytic activity">
    <reaction evidence="8">
        <text>L-leucine + 2-oxoglutarate = 4-methyl-2-oxopentanoate + L-glutamate</text>
        <dbReference type="Rhea" id="RHEA:18321"/>
        <dbReference type="ChEBI" id="CHEBI:16810"/>
        <dbReference type="ChEBI" id="CHEBI:17865"/>
        <dbReference type="ChEBI" id="CHEBI:29985"/>
        <dbReference type="ChEBI" id="CHEBI:57427"/>
        <dbReference type="EC" id="2.6.1.42"/>
    </reaction>
</comment>
<protein>
    <recommendedName>
        <fullName evidence="5">branched-chain-amino-acid transaminase</fullName>
        <ecNumber evidence="5">2.6.1.42</ecNumber>
    </recommendedName>
</protein>
<proteinExistence type="inferred from homology"/>
<evidence type="ECO:0000256" key="8">
    <source>
        <dbReference type="ARBA" id="ARBA00049229"/>
    </source>
</evidence>
<dbReference type="Pfam" id="PF01063">
    <property type="entry name" value="Aminotran_4"/>
    <property type="match status" value="1"/>
</dbReference>
<keyword evidence="9" id="KW-0032">Aminotransferase</keyword>
<dbReference type="InterPro" id="IPR043132">
    <property type="entry name" value="BCAT-like_C"/>
</dbReference>
<dbReference type="InterPro" id="IPR036038">
    <property type="entry name" value="Aminotransferase-like"/>
</dbReference>
<comment type="pathway">
    <text evidence="1">Amino-acid biosynthesis; L-isoleucine biosynthesis; L-isoleucine from 2-oxobutanoate: step 4/4.</text>
</comment>
<dbReference type="RefSeq" id="WP_234865900.1">
    <property type="nucleotide sequence ID" value="NZ_JAKEVY010000002.1"/>
</dbReference>
<accession>A0ABS9BIE1</accession>
<reference evidence="9 10" key="1">
    <citation type="submission" date="2022-01" db="EMBL/GenBank/DDBJ databases">
        <title>Flavihumibacter sp. nov., isolated from sediment of a river.</title>
        <authorList>
            <person name="Liu H."/>
        </authorList>
    </citation>
    <scope>NUCLEOTIDE SEQUENCE [LARGE SCALE GENOMIC DNA]</scope>
    <source>
        <strain evidence="9 10">RY-1</strain>
    </source>
</reference>
<sequence>MNYACINGEFCNTDNAMIGIQDMALQRGYGMFDFFKVMGGQPVFLDDHLDRFWESARLLRLPITLSRESLTKQIHQLIEMNQWSDAGIRMTLTAGYAPDGYSIHEPNLLMSGQSVQLPDTLSEKGIRLFSYAHQRQLPLIKSIDYLMAVWIQDEVKKAGADEVLYHQGGWISECPRANIFLVTATGVLVTPGEQVLQGITRKKILQVAEKITRIETRPVHLNEFKTAREAFITSTTKLLTPVAVVDGIPVGTGGPGELSRVLFEEYSKLLPA</sequence>
<dbReference type="Gene3D" id="3.20.10.10">
    <property type="entry name" value="D-amino Acid Aminotransferase, subunit A, domain 2"/>
    <property type="match status" value="1"/>
</dbReference>
<organism evidence="9 10">
    <name type="scientific">Flavihumibacter fluminis</name>
    <dbReference type="NCBI Taxonomy" id="2909236"/>
    <lineage>
        <taxon>Bacteria</taxon>
        <taxon>Pseudomonadati</taxon>
        <taxon>Bacteroidota</taxon>
        <taxon>Chitinophagia</taxon>
        <taxon>Chitinophagales</taxon>
        <taxon>Chitinophagaceae</taxon>
        <taxon>Flavihumibacter</taxon>
    </lineage>
</organism>
<evidence type="ECO:0000256" key="2">
    <source>
        <dbReference type="ARBA" id="ARBA00004931"/>
    </source>
</evidence>
<dbReference type="Proteomes" id="UP001200145">
    <property type="component" value="Unassembled WGS sequence"/>
</dbReference>
<comment type="pathway">
    <text evidence="2">Amino-acid biosynthesis; L-valine biosynthesis; L-valine from pyruvate: step 4/4.</text>
</comment>
<dbReference type="EC" id="2.6.1.42" evidence="5"/>
<evidence type="ECO:0000256" key="7">
    <source>
        <dbReference type="ARBA" id="ARBA00048798"/>
    </source>
</evidence>
<evidence type="ECO:0000256" key="1">
    <source>
        <dbReference type="ARBA" id="ARBA00004824"/>
    </source>
</evidence>
<evidence type="ECO:0000256" key="4">
    <source>
        <dbReference type="ARBA" id="ARBA00009320"/>
    </source>
</evidence>
<name>A0ABS9BIE1_9BACT</name>
<keyword evidence="9" id="KW-0808">Transferase</keyword>
<comment type="similarity">
    <text evidence="4">Belongs to the class-IV pyridoxal-phosphate-dependent aminotransferase family.</text>
</comment>
<dbReference type="GO" id="GO:0008483">
    <property type="term" value="F:transaminase activity"/>
    <property type="evidence" value="ECO:0007669"/>
    <property type="project" value="UniProtKB-KW"/>
</dbReference>
<dbReference type="PANTHER" id="PTHR42743">
    <property type="entry name" value="AMINO-ACID AMINOTRANSFERASE"/>
    <property type="match status" value="1"/>
</dbReference>
<comment type="catalytic activity">
    <reaction evidence="6">
        <text>L-valine + 2-oxoglutarate = 3-methyl-2-oxobutanoate + L-glutamate</text>
        <dbReference type="Rhea" id="RHEA:24813"/>
        <dbReference type="ChEBI" id="CHEBI:11851"/>
        <dbReference type="ChEBI" id="CHEBI:16810"/>
        <dbReference type="ChEBI" id="CHEBI:29985"/>
        <dbReference type="ChEBI" id="CHEBI:57762"/>
        <dbReference type="EC" id="2.6.1.42"/>
    </reaction>
</comment>
<comment type="pathway">
    <text evidence="3">Amino-acid biosynthesis; L-leucine biosynthesis; L-leucine from 3-methyl-2-oxobutanoate: step 4/4.</text>
</comment>
<evidence type="ECO:0000256" key="3">
    <source>
        <dbReference type="ARBA" id="ARBA00005072"/>
    </source>
</evidence>